<evidence type="ECO:0000313" key="1">
    <source>
        <dbReference type="EMBL" id="RTR33238.1"/>
    </source>
</evidence>
<comment type="caution">
    <text evidence="1">The sequence shown here is derived from an EMBL/GenBank/DDBJ whole genome shotgun (WGS) entry which is preliminary data.</text>
</comment>
<name>A0A3S0IWZ5_9GAMM</name>
<evidence type="ECO:0000313" key="2">
    <source>
        <dbReference type="Proteomes" id="UP000282060"/>
    </source>
</evidence>
<keyword evidence="2" id="KW-1185">Reference proteome</keyword>
<gene>
    <name evidence="1" type="ORF">EKG39_05675</name>
</gene>
<dbReference type="EMBL" id="RXNV01000002">
    <property type="protein sequence ID" value="RTR33238.1"/>
    <property type="molecule type" value="Genomic_DNA"/>
</dbReference>
<accession>A0A3S0IWZ5</accession>
<dbReference type="AlphaFoldDB" id="A0A3S0IWZ5"/>
<dbReference type="RefSeq" id="WP_126504795.1">
    <property type="nucleotide sequence ID" value="NZ_RXNV01000002.1"/>
</dbReference>
<proteinExistence type="predicted"/>
<dbReference type="Proteomes" id="UP000282060">
    <property type="component" value="Unassembled WGS sequence"/>
</dbReference>
<dbReference type="OrthoDB" id="6254806at2"/>
<sequence length="310" mass="35494">MFGRLGNWASSAISRVVDKVVEVAKKITNKVIEKGSKCWNGFTGKTTFDKAEQLYQQITDRYDKNKRDYDQASGQLIADIDTQVSSINSFKQDIYQVQFKRFVSLANRLHNVTVKGQPFEELFDDAILEAKTTASVEHRGNLFLIDFNKFDLVRVASYVLTLGFYSRKKAKQTLLKVQEEEVRIDEEITKMKSHQRQLKVVAKSIDGVVEYFDVLINNYSKLLDRFEYGIQSQRHKQMVQSDEIFAHKLDFRLIPVAHIEEFQALFNLSIVLKQMANLGYLSESGKLNPKDSSQAKALFEKVASIQAIAA</sequence>
<protein>
    <submittedName>
        <fullName evidence="1">DNA repair protein</fullName>
    </submittedName>
</protein>
<reference evidence="1 2" key="1">
    <citation type="submission" date="2018-12" db="EMBL/GenBank/DDBJ databases">
        <authorList>
            <person name="Yu L."/>
        </authorList>
    </citation>
    <scope>NUCLEOTIDE SEQUENCE [LARGE SCALE GENOMIC DNA]</scope>
    <source>
        <strain evidence="1 2">HAW-EB5</strain>
    </source>
</reference>
<organism evidence="1 2">
    <name type="scientific">Shewanella atlantica</name>
    <dbReference type="NCBI Taxonomy" id="271099"/>
    <lineage>
        <taxon>Bacteria</taxon>
        <taxon>Pseudomonadati</taxon>
        <taxon>Pseudomonadota</taxon>
        <taxon>Gammaproteobacteria</taxon>
        <taxon>Alteromonadales</taxon>
        <taxon>Shewanellaceae</taxon>
        <taxon>Shewanella</taxon>
    </lineage>
</organism>